<proteinExistence type="inferred from homology"/>
<keyword evidence="4" id="KW-1185">Reference proteome</keyword>
<dbReference type="Proteomes" id="UP001185028">
    <property type="component" value="Unassembled WGS sequence"/>
</dbReference>
<reference evidence="3 4" key="1">
    <citation type="submission" date="2023-07" db="EMBL/GenBank/DDBJ databases">
        <title>Genomic Encyclopedia of Type Strains, Phase IV (KMG-IV): sequencing the most valuable type-strain genomes for metagenomic binning, comparative biology and taxonomic classification.</title>
        <authorList>
            <person name="Goeker M."/>
        </authorList>
    </citation>
    <scope>NUCLEOTIDE SEQUENCE [LARGE SCALE GENOMIC DNA]</scope>
    <source>
        <strain evidence="3 4">DSM 22170</strain>
    </source>
</reference>
<organism evidence="3 4">
    <name type="scientific">Paenibacillus hunanensis</name>
    <dbReference type="NCBI Taxonomy" id="539262"/>
    <lineage>
        <taxon>Bacteria</taxon>
        <taxon>Bacillati</taxon>
        <taxon>Bacillota</taxon>
        <taxon>Bacilli</taxon>
        <taxon>Bacillales</taxon>
        <taxon>Paenibacillaceae</taxon>
        <taxon>Paenibacillus</taxon>
    </lineage>
</organism>
<accession>A0ABU1ISN6</accession>
<dbReference type="InterPro" id="IPR014729">
    <property type="entry name" value="Rossmann-like_a/b/a_fold"/>
</dbReference>
<gene>
    <name evidence="3" type="ORF">JOC58_000149</name>
</gene>
<evidence type="ECO:0000313" key="4">
    <source>
        <dbReference type="Proteomes" id="UP001185028"/>
    </source>
</evidence>
<dbReference type="PANTHER" id="PTHR46268">
    <property type="entry name" value="STRESS RESPONSE PROTEIN NHAX"/>
    <property type="match status" value="1"/>
</dbReference>
<dbReference type="CDD" id="cd00293">
    <property type="entry name" value="USP-like"/>
    <property type="match status" value="1"/>
</dbReference>
<dbReference type="Pfam" id="PF00582">
    <property type="entry name" value="Usp"/>
    <property type="match status" value="1"/>
</dbReference>
<feature type="domain" description="UspA" evidence="2">
    <location>
        <begin position="4"/>
        <end position="142"/>
    </location>
</feature>
<dbReference type="PANTHER" id="PTHR46268:SF6">
    <property type="entry name" value="UNIVERSAL STRESS PROTEIN UP12"/>
    <property type="match status" value="1"/>
</dbReference>
<sequence>MAFQYIIVPYDGSAHAERALDHAVQLAGELQTQLDVVYVDSVQAELLQQPLIIPTHELEAYFTDEQQETRERLNRMTERAHPARVNIIQGHAGKAIVHYATKVHADLIVMGSRGLGTIQEWMLGSVSHYVAQHAECAVTIVK</sequence>
<dbReference type="SUPFAM" id="SSF52402">
    <property type="entry name" value="Adenine nucleotide alpha hydrolases-like"/>
    <property type="match status" value="1"/>
</dbReference>
<dbReference type="RefSeq" id="WP_188774741.1">
    <property type="nucleotide sequence ID" value="NZ_BMMB01000003.1"/>
</dbReference>
<evidence type="ECO:0000256" key="1">
    <source>
        <dbReference type="ARBA" id="ARBA00008791"/>
    </source>
</evidence>
<dbReference type="Gene3D" id="3.40.50.620">
    <property type="entry name" value="HUPs"/>
    <property type="match status" value="1"/>
</dbReference>
<evidence type="ECO:0000313" key="3">
    <source>
        <dbReference type="EMBL" id="MDR6242265.1"/>
    </source>
</evidence>
<name>A0ABU1ISN6_9BACL</name>
<evidence type="ECO:0000259" key="2">
    <source>
        <dbReference type="Pfam" id="PF00582"/>
    </source>
</evidence>
<comment type="similarity">
    <text evidence="1">Belongs to the universal stress protein A family.</text>
</comment>
<dbReference type="InterPro" id="IPR006016">
    <property type="entry name" value="UspA"/>
</dbReference>
<dbReference type="PRINTS" id="PR01438">
    <property type="entry name" value="UNVRSLSTRESS"/>
</dbReference>
<comment type="caution">
    <text evidence="3">The sequence shown here is derived from an EMBL/GenBank/DDBJ whole genome shotgun (WGS) entry which is preliminary data.</text>
</comment>
<dbReference type="InterPro" id="IPR006015">
    <property type="entry name" value="Universal_stress_UspA"/>
</dbReference>
<dbReference type="EMBL" id="JAVDQH010000001">
    <property type="protein sequence ID" value="MDR6242265.1"/>
    <property type="molecule type" value="Genomic_DNA"/>
</dbReference>
<protein>
    <submittedName>
        <fullName evidence="3">Nucleotide-binding universal stress UspA family protein</fullName>
    </submittedName>
</protein>